<evidence type="ECO:0000256" key="2">
    <source>
        <dbReference type="SAM" id="MobiDB-lite"/>
    </source>
</evidence>
<accession>A0A021VSU5</accession>
<reference evidence="4 5" key="1">
    <citation type="submission" date="2014-01" db="EMBL/GenBank/DDBJ databases">
        <title>Actinotalea ferrariae CF5-4.</title>
        <authorList>
            <person name="Chen F."/>
            <person name="Li Y."/>
            <person name="Wang G."/>
        </authorList>
    </citation>
    <scope>NUCLEOTIDE SEQUENCE [LARGE SCALE GENOMIC DNA]</scope>
    <source>
        <strain evidence="4 5">CF5-4</strain>
    </source>
</reference>
<evidence type="ECO:0008006" key="6">
    <source>
        <dbReference type="Google" id="ProtNLM"/>
    </source>
</evidence>
<gene>
    <name evidence="4" type="ORF">N866_11265</name>
</gene>
<name>A0A021VSU5_9CELL</name>
<dbReference type="Pfam" id="PF04203">
    <property type="entry name" value="Sortase"/>
    <property type="match status" value="1"/>
</dbReference>
<keyword evidence="1" id="KW-0378">Hydrolase</keyword>
<evidence type="ECO:0000313" key="5">
    <source>
        <dbReference type="Proteomes" id="UP000019753"/>
    </source>
</evidence>
<dbReference type="Gene3D" id="2.40.260.10">
    <property type="entry name" value="Sortase"/>
    <property type="match status" value="1"/>
</dbReference>
<keyword evidence="5" id="KW-1185">Reference proteome</keyword>
<dbReference type="InterPro" id="IPR023365">
    <property type="entry name" value="Sortase_dom-sf"/>
</dbReference>
<comment type="caution">
    <text evidence="4">The sequence shown here is derived from an EMBL/GenBank/DDBJ whole genome shotgun (WGS) entry which is preliminary data.</text>
</comment>
<evidence type="ECO:0000256" key="3">
    <source>
        <dbReference type="SAM" id="SignalP"/>
    </source>
</evidence>
<dbReference type="CDD" id="cd05829">
    <property type="entry name" value="Sortase_F"/>
    <property type="match status" value="1"/>
</dbReference>
<feature type="chain" id="PRO_5001497539" description="Peptidase C60" evidence="3">
    <location>
        <begin position="32"/>
        <end position="229"/>
    </location>
</feature>
<dbReference type="GO" id="GO:0016787">
    <property type="term" value="F:hydrolase activity"/>
    <property type="evidence" value="ECO:0007669"/>
    <property type="project" value="UniProtKB-KW"/>
</dbReference>
<sequence>MSVRHRPSRRVTRAIAGAALGALLLAGCASGGTDEPTVQAPDPLSSSTSPRTAPDAASRSLPDVPVRSADLSALEVEPVVEPVGVAVPSIDVAIPVEPVGVQDDGQMEIPPQAEIGGWYRYGASPADDEGTAVIAAHVDSIASAGLGPFARLQDVQVGDPVEVSLADGTTRSFTVTEVRRSPKPSVQWEDVFVRGGGQRLVLITCGGTFDRGAQSYSDNVIVTAEPRVG</sequence>
<dbReference type="EMBL" id="AXCW01000318">
    <property type="protein sequence ID" value="EYR62142.1"/>
    <property type="molecule type" value="Genomic_DNA"/>
</dbReference>
<keyword evidence="3" id="KW-0732">Signal</keyword>
<dbReference type="OrthoDB" id="525039at2"/>
<evidence type="ECO:0000256" key="1">
    <source>
        <dbReference type="ARBA" id="ARBA00022801"/>
    </source>
</evidence>
<feature type="region of interest" description="Disordered" evidence="2">
    <location>
        <begin position="33"/>
        <end position="64"/>
    </location>
</feature>
<dbReference type="RefSeq" id="WP_034228714.1">
    <property type="nucleotide sequence ID" value="NZ_AXCW01000318.1"/>
</dbReference>
<dbReference type="SUPFAM" id="SSF63817">
    <property type="entry name" value="Sortase"/>
    <property type="match status" value="1"/>
</dbReference>
<dbReference type="InterPro" id="IPR042001">
    <property type="entry name" value="Sortase_F"/>
</dbReference>
<organism evidence="4 5">
    <name type="scientific">Actinotalea ferrariae CF5-4</name>
    <dbReference type="NCBI Taxonomy" id="948458"/>
    <lineage>
        <taxon>Bacteria</taxon>
        <taxon>Bacillati</taxon>
        <taxon>Actinomycetota</taxon>
        <taxon>Actinomycetes</taxon>
        <taxon>Micrococcales</taxon>
        <taxon>Cellulomonadaceae</taxon>
        <taxon>Actinotalea</taxon>
    </lineage>
</organism>
<evidence type="ECO:0000313" key="4">
    <source>
        <dbReference type="EMBL" id="EYR62142.1"/>
    </source>
</evidence>
<dbReference type="InterPro" id="IPR005754">
    <property type="entry name" value="Sortase"/>
</dbReference>
<dbReference type="PROSITE" id="PS51257">
    <property type="entry name" value="PROKAR_LIPOPROTEIN"/>
    <property type="match status" value="1"/>
</dbReference>
<proteinExistence type="predicted"/>
<dbReference type="Proteomes" id="UP000019753">
    <property type="component" value="Unassembled WGS sequence"/>
</dbReference>
<protein>
    <recommendedName>
        <fullName evidence="6">Peptidase C60</fullName>
    </recommendedName>
</protein>
<feature type="signal peptide" evidence="3">
    <location>
        <begin position="1"/>
        <end position="31"/>
    </location>
</feature>
<dbReference type="AlphaFoldDB" id="A0A021VSU5"/>